<evidence type="ECO:0000313" key="7">
    <source>
        <dbReference type="Proteomes" id="UP001293718"/>
    </source>
</evidence>
<protein>
    <submittedName>
        <fullName evidence="6">LysR family transcriptional regulator</fullName>
    </submittedName>
</protein>
<comment type="caution">
    <text evidence="6">The sequence shown here is derived from an EMBL/GenBank/DDBJ whole genome shotgun (WGS) entry which is preliminary data.</text>
</comment>
<evidence type="ECO:0000256" key="1">
    <source>
        <dbReference type="ARBA" id="ARBA00009437"/>
    </source>
</evidence>
<gene>
    <name evidence="6" type="ORF">SM757_17510</name>
</gene>
<dbReference type="EMBL" id="JAXOJX010000029">
    <property type="protein sequence ID" value="MDZ5458376.1"/>
    <property type="molecule type" value="Genomic_DNA"/>
</dbReference>
<organism evidence="6 7">
    <name type="scientific">Azohydromonas lata</name>
    <dbReference type="NCBI Taxonomy" id="45677"/>
    <lineage>
        <taxon>Bacteria</taxon>
        <taxon>Pseudomonadati</taxon>
        <taxon>Pseudomonadota</taxon>
        <taxon>Betaproteobacteria</taxon>
        <taxon>Burkholderiales</taxon>
        <taxon>Sphaerotilaceae</taxon>
        <taxon>Azohydromonas</taxon>
    </lineage>
</organism>
<keyword evidence="4" id="KW-0804">Transcription</keyword>
<keyword evidence="7" id="KW-1185">Reference proteome</keyword>
<dbReference type="Pfam" id="PF00126">
    <property type="entry name" value="HTH_1"/>
    <property type="match status" value="1"/>
</dbReference>
<evidence type="ECO:0000259" key="5">
    <source>
        <dbReference type="PROSITE" id="PS50931"/>
    </source>
</evidence>
<dbReference type="InterPro" id="IPR036390">
    <property type="entry name" value="WH_DNA-bd_sf"/>
</dbReference>
<dbReference type="SUPFAM" id="SSF53850">
    <property type="entry name" value="Periplasmic binding protein-like II"/>
    <property type="match status" value="1"/>
</dbReference>
<dbReference type="CDD" id="cd08422">
    <property type="entry name" value="PBP2_CrgA_like"/>
    <property type="match status" value="1"/>
</dbReference>
<dbReference type="Gene3D" id="1.10.10.10">
    <property type="entry name" value="Winged helix-like DNA-binding domain superfamily/Winged helix DNA-binding domain"/>
    <property type="match status" value="1"/>
</dbReference>
<evidence type="ECO:0000256" key="4">
    <source>
        <dbReference type="ARBA" id="ARBA00023163"/>
    </source>
</evidence>
<comment type="similarity">
    <text evidence="1">Belongs to the LysR transcriptional regulatory family.</text>
</comment>
<proteinExistence type="inferred from homology"/>
<dbReference type="PROSITE" id="PS50931">
    <property type="entry name" value="HTH_LYSR"/>
    <property type="match status" value="1"/>
</dbReference>
<dbReference type="Proteomes" id="UP001293718">
    <property type="component" value="Unassembled WGS sequence"/>
</dbReference>
<dbReference type="InterPro" id="IPR036388">
    <property type="entry name" value="WH-like_DNA-bd_sf"/>
</dbReference>
<feature type="domain" description="HTH lysR-type" evidence="5">
    <location>
        <begin position="1"/>
        <end position="59"/>
    </location>
</feature>
<evidence type="ECO:0000256" key="3">
    <source>
        <dbReference type="ARBA" id="ARBA00023125"/>
    </source>
</evidence>
<sequence>MESLANLESFVRSAESGSFSAAARQLGLTPAAVSRNVGQLEQRLGVRLFHRSTRRLELTEAGERFLSSVDGPLRALRASMADIGPQGDAGGGVLKVSMARAFGLAHVLPLLPEFRAQWPRLQPQWHFEDRAVDLVAEGLDVAIGPGLELGSGVVTRTLAPAHLVAVVAPAYMAGRAAPNLPSRLAALDGIVLRPPAGGRVRHWSMRQADGSAQQALLSETLVFDDPTAVREACLLGLGVALLPLADVLLPLRRGALVRLLPQWWADAGTIAVAHAADAPQGGKARAFVDFLVERFTAESLARRLDASAP</sequence>
<evidence type="ECO:0000313" key="6">
    <source>
        <dbReference type="EMBL" id="MDZ5458376.1"/>
    </source>
</evidence>
<keyword evidence="3" id="KW-0238">DNA-binding</keyword>
<dbReference type="SUPFAM" id="SSF46785">
    <property type="entry name" value="Winged helix' DNA-binding domain"/>
    <property type="match status" value="1"/>
</dbReference>
<reference evidence="6 7" key="1">
    <citation type="submission" date="2023-11" db="EMBL/GenBank/DDBJ databases">
        <title>Draft genome of Azohydromonas lata strain H1 (DSM1123), a polyhydroxyalkanoate producer.</title>
        <authorList>
            <person name="Traversa D."/>
            <person name="D'Addabbo P."/>
            <person name="Pazzani C."/>
            <person name="Manzari C."/>
            <person name="Chiara M."/>
            <person name="Scrascia M."/>
        </authorList>
    </citation>
    <scope>NUCLEOTIDE SEQUENCE [LARGE SCALE GENOMIC DNA]</scope>
    <source>
        <strain evidence="6 7">H1</strain>
    </source>
</reference>
<name>A0ABU5IIK9_9BURK</name>
<keyword evidence="2" id="KW-0805">Transcription regulation</keyword>
<dbReference type="PANTHER" id="PTHR30537">
    <property type="entry name" value="HTH-TYPE TRANSCRIPTIONAL REGULATOR"/>
    <property type="match status" value="1"/>
</dbReference>
<dbReference type="Gene3D" id="3.40.190.290">
    <property type="match status" value="1"/>
</dbReference>
<evidence type="ECO:0000256" key="2">
    <source>
        <dbReference type="ARBA" id="ARBA00023015"/>
    </source>
</evidence>
<dbReference type="InterPro" id="IPR000847">
    <property type="entry name" value="LysR_HTH_N"/>
</dbReference>
<dbReference type="PRINTS" id="PR00039">
    <property type="entry name" value="HTHLYSR"/>
</dbReference>
<dbReference type="InterPro" id="IPR058163">
    <property type="entry name" value="LysR-type_TF_proteobact-type"/>
</dbReference>
<dbReference type="Pfam" id="PF03466">
    <property type="entry name" value="LysR_substrate"/>
    <property type="match status" value="1"/>
</dbReference>
<dbReference type="RefSeq" id="WP_322466464.1">
    <property type="nucleotide sequence ID" value="NZ_JAXOJX010000029.1"/>
</dbReference>
<dbReference type="InterPro" id="IPR005119">
    <property type="entry name" value="LysR_subst-bd"/>
</dbReference>
<accession>A0ABU5IIK9</accession>
<dbReference type="PANTHER" id="PTHR30537:SF72">
    <property type="entry name" value="LYSR FAMILY TRANSCRIPTIONAL REGULATOR"/>
    <property type="match status" value="1"/>
</dbReference>